<evidence type="ECO:0000313" key="1">
    <source>
        <dbReference type="EMBL" id="PRH88581.1"/>
    </source>
</evidence>
<sequence length="305" mass="32495">MNCISPPGAQPDWTSMTSELIAVDWGTSRFRAYRLDSAGKVLDRVSAEDGMSTVPAGGFAGVLERHCGAWMKASPDAPVLMAGMVGARNGWAEAAYAPCPASPKSLAEALLRIDDRISIVPGVIAHDETGPDVMRGEETLIFGTDVRNGLVCLPGTHSKWARVEDGVITGFATFMTGETYALYRQHSLLARLAAEPEDLTGFDDGLEAATDERGLLNRLFQARTRVLAGEMSGEKVGPYLSGLLINAEIEGAFKRYGADHLVTLVADGVLAKRYVSALRARGSAIEIIAPERAFLDGLSTLAAAR</sequence>
<dbReference type="GO" id="GO:0008671">
    <property type="term" value="F:2-dehydro-3-deoxygalactonokinase activity"/>
    <property type="evidence" value="ECO:0007669"/>
    <property type="project" value="InterPro"/>
</dbReference>
<gene>
    <name evidence="1" type="ORF">C5L14_04920</name>
</gene>
<evidence type="ECO:0000313" key="2">
    <source>
        <dbReference type="Proteomes" id="UP000237682"/>
    </source>
</evidence>
<reference evidence="1 2" key="1">
    <citation type="submission" date="2018-02" db="EMBL/GenBank/DDBJ databases">
        <title>Whole genome sequencing of endophytic bacterium.</title>
        <authorList>
            <person name="Eedara R."/>
            <person name="Podile A.R."/>
        </authorList>
    </citation>
    <scope>NUCLEOTIDE SEQUENCE [LARGE SCALE GENOMIC DNA]</scope>
    <source>
        <strain evidence="1 2">RP1T</strain>
    </source>
</reference>
<dbReference type="Gene3D" id="3.30.420.310">
    <property type="entry name" value="2-keto-3-deoxy-galactonokinase, C-terminal domain"/>
    <property type="match status" value="1"/>
</dbReference>
<keyword evidence="2" id="KW-1185">Reference proteome</keyword>
<accession>A0A2S9QGT8</accession>
<name>A0A2S9QGT8_9HYPH</name>
<dbReference type="AlphaFoldDB" id="A0A2S9QGT8"/>
<comment type="caution">
    <text evidence="1">The sequence shown here is derived from an EMBL/GenBank/DDBJ whole genome shotgun (WGS) entry which is preliminary data.</text>
</comment>
<dbReference type="InterPro" id="IPR007729">
    <property type="entry name" value="DGOK"/>
</dbReference>
<proteinExistence type="predicted"/>
<dbReference type="GO" id="GO:0034194">
    <property type="term" value="P:D-galactonate catabolic process"/>
    <property type="evidence" value="ECO:0007669"/>
    <property type="project" value="InterPro"/>
</dbReference>
<protein>
    <recommendedName>
        <fullName evidence="3">2-dehydro-3-deoxygalactonokinase</fullName>
    </recommendedName>
</protein>
<dbReference type="Proteomes" id="UP000237682">
    <property type="component" value="Unassembled WGS sequence"/>
</dbReference>
<organism evidence="1 2">
    <name type="scientific">Labrys okinawensis</name>
    <dbReference type="NCBI Taxonomy" id="346911"/>
    <lineage>
        <taxon>Bacteria</taxon>
        <taxon>Pseudomonadati</taxon>
        <taxon>Pseudomonadota</taxon>
        <taxon>Alphaproteobacteria</taxon>
        <taxon>Hyphomicrobiales</taxon>
        <taxon>Xanthobacteraceae</taxon>
        <taxon>Labrys</taxon>
    </lineage>
</organism>
<evidence type="ECO:0008006" key="3">
    <source>
        <dbReference type="Google" id="ProtNLM"/>
    </source>
</evidence>
<dbReference type="Pfam" id="PF05035">
    <property type="entry name" value="DGOK"/>
    <property type="match status" value="1"/>
</dbReference>
<dbReference type="InterPro" id="IPR042257">
    <property type="entry name" value="DGOK_C"/>
</dbReference>
<dbReference type="InterPro" id="IPR042258">
    <property type="entry name" value="DGOK_N"/>
</dbReference>
<dbReference type="OrthoDB" id="256574at2"/>
<dbReference type="EMBL" id="PUEJ01000002">
    <property type="protein sequence ID" value="PRH88581.1"/>
    <property type="molecule type" value="Genomic_DNA"/>
</dbReference>
<dbReference type="Gene3D" id="3.30.420.300">
    <property type="entry name" value="2-keto-3-deoxy-galactonokinase, substrate binding domain"/>
    <property type="match status" value="1"/>
</dbReference>